<proteinExistence type="predicted"/>
<protein>
    <submittedName>
        <fullName evidence="3">Zinc finger MYM-type protein 1-like</fullName>
    </submittedName>
</protein>
<feature type="region of interest" description="Disordered" evidence="1">
    <location>
        <begin position="149"/>
        <end position="173"/>
    </location>
</feature>
<evidence type="ECO:0000313" key="2">
    <source>
        <dbReference type="Proteomes" id="UP000694941"/>
    </source>
</evidence>
<feature type="non-terminal residue" evidence="3">
    <location>
        <position position="173"/>
    </location>
</feature>
<dbReference type="PANTHER" id="PTHR45749:SF35">
    <property type="entry name" value="AC-LIKE TRANSPOSASE-RELATED"/>
    <property type="match status" value="1"/>
</dbReference>
<dbReference type="RefSeq" id="XP_013786283.1">
    <property type="nucleotide sequence ID" value="XM_013930829.1"/>
</dbReference>
<organism evidence="2 3">
    <name type="scientific">Limulus polyphemus</name>
    <name type="common">Atlantic horseshoe crab</name>
    <dbReference type="NCBI Taxonomy" id="6850"/>
    <lineage>
        <taxon>Eukaryota</taxon>
        <taxon>Metazoa</taxon>
        <taxon>Ecdysozoa</taxon>
        <taxon>Arthropoda</taxon>
        <taxon>Chelicerata</taxon>
        <taxon>Merostomata</taxon>
        <taxon>Xiphosura</taxon>
        <taxon>Limulidae</taxon>
        <taxon>Limulus</taxon>
    </lineage>
</organism>
<reference evidence="3" key="1">
    <citation type="submission" date="2025-08" db="UniProtKB">
        <authorList>
            <consortium name="RefSeq"/>
        </authorList>
    </citation>
    <scope>IDENTIFICATION</scope>
    <source>
        <tissue evidence="3">Muscle</tissue>
    </source>
</reference>
<accession>A0ABM1BPQ6</accession>
<evidence type="ECO:0000313" key="3">
    <source>
        <dbReference type="RefSeq" id="XP_013786283.1"/>
    </source>
</evidence>
<dbReference type="GeneID" id="106470283"/>
<dbReference type="PANTHER" id="PTHR45749">
    <property type="match status" value="1"/>
</dbReference>
<gene>
    <name evidence="3" type="primary">LOC106470283</name>
</gene>
<keyword evidence="2" id="KW-1185">Reference proteome</keyword>
<sequence>MSEPEVIIRELFLGFVPLQETTGAFIAETLLGQLEQMGLPIENLRGQGYDDGNNMTGKENGVQKRLLDINPRAFFCALQCTLFKLNLTSKLLQNKEADLNSAIRQLQVTKNYVVDCRCDEGFQQVLTDATEIAKELEILPNFETEQVRNRRKKRQFEYEAQEEAPQDPKQKFK</sequence>
<evidence type="ECO:0000256" key="1">
    <source>
        <dbReference type="SAM" id="MobiDB-lite"/>
    </source>
</evidence>
<name>A0ABM1BPQ6_LIMPO</name>
<dbReference type="Proteomes" id="UP000694941">
    <property type="component" value="Unplaced"/>
</dbReference>